<organism evidence="1 2">
    <name type="scientific">Marinobacter nauticus</name>
    <name type="common">Marinobacter hydrocarbonoclasticus</name>
    <name type="synonym">Marinobacter aquaeolei</name>
    <dbReference type="NCBI Taxonomy" id="2743"/>
    <lineage>
        <taxon>Bacteria</taxon>
        <taxon>Pseudomonadati</taxon>
        <taxon>Pseudomonadota</taxon>
        <taxon>Gammaproteobacteria</taxon>
        <taxon>Pseudomonadales</taxon>
        <taxon>Marinobacteraceae</taxon>
        <taxon>Marinobacter</taxon>
    </lineage>
</organism>
<dbReference type="AlphaFoldDB" id="A0A368X4L1"/>
<protein>
    <submittedName>
        <fullName evidence="1">Uncharacterized protein</fullName>
    </submittedName>
</protein>
<accession>A0A368X4L1</accession>
<reference evidence="1 2" key="1">
    <citation type="submission" date="2018-07" db="EMBL/GenBank/DDBJ databases">
        <title>Freshwater and sediment microbial communities from various areas in North America, analyzing microbe dynamics in response to fracking.</title>
        <authorList>
            <person name="Lamendella R."/>
        </authorList>
    </citation>
    <scope>NUCLEOTIDE SEQUENCE [LARGE SCALE GENOMIC DNA]</scope>
    <source>
        <strain evidence="1 2">105B</strain>
    </source>
</reference>
<evidence type="ECO:0000313" key="1">
    <source>
        <dbReference type="EMBL" id="RCW61928.1"/>
    </source>
</evidence>
<sequence length="55" mass="6189">MPVIVLFSVSRASAFLATMKTIQKIGARYLQHFRNPLQRVSSGGSNGMREINFFD</sequence>
<evidence type="ECO:0000313" key="2">
    <source>
        <dbReference type="Proteomes" id="UP000253647"/>
    </source>
</evidence>
<dbReference type="EMBL" id="QPJI01000040">
    <property type="protein sequence ID" value="RCW61928.1"/>
    <property type="molecule type" value="Genomic_DNA"/>
</dbReference>
<dbReference type="Proteomes" id="UP000253647">
    <property type="component" value="Unassembled WGS sequence"/>
</dbReference>
<comment type="caution">
    <text evidence="1">The sequence shown here is derived from an EMBL/GenBank/DDBJ whole genome shotgun (WGS) entry which is preliminary data.</text>
</comment>
<gene>
    <name evidence="1" type="ORF">DET61_1405</name>
</gene>
<proteinExistence type="predicted"/>
<name>A0A368X4L1_MARNT</name>